<keyword evidence="4" id="KW-1185">Reference proteome</keyword>
<dbReference type="InterPro" id="IPR000626">
    <property type="entry name" value="Ubiquitin-like_dom"/>
</dbReference>
<dbReference type="AlphaFoldDB" id="A0A3S5CSE4"/>
<dbReference type="InterPro" id="IPR029071">
    <property type="entry name" value="Ubiquitin-like_domsf"/>
</dbReference>
<comment type="caution">
    <text evidence="3">The sequence shown here is derived from an EMBL/GenBank/DDBJ whole genome shotgun (WGS) entry which is preliminary data.</text>
</comment>
<evidence type="ECO:0000259" key="2">
    <source>
        <dbReference type="PROSITE" id="PS50053"/>
    </source>
</evidence>
<evidence type="ECO:0000313" key="4">
    <source>
        <dbReference type="Proteomes" id="UP000784294"/>
    </source>
</evidence>
<reference evidence="3" key="1">
    <citation type="submission" date="2018-11" db="EMBL/GenBank/DDBJ databases">
        <authorList>
            <consortium name="Pathogen Informatics"/>
        </authorList>
    </citation>
    <scope>NUCLEOTIDE SEQUENCE</scope>
</reference>
<name>A0A3S5CSE4_9PLAT</name>
<evidence type="ECO:0000256" key="1">
    <source>
        <dbReference type="SAM" id="MobiDB-lite"/>
    </source>
</evidence>
<dbReference type="PANTHER" id="PTHR13609">
    <property type="entry name" value="UBIQUITIN DOMAIN CONTAINING 1 PROTEIN-RELATED"/>
    <property type="match status" value="1"/>
</dbReference>
<dbReference type="PROSITE" id="PS50053">
    <property type="entry name" value="UBIQUITIN_2"/>
    <property type="match status" value="1"/>
</dbReference>
<gene>
    <name evidence="3" type="ORF">PXEA_LOCUS26113</name>
</gene>
<dbReference type="Gene3D" id="3.10.20.90">
    <property type="entry name" value="Phosphatidylinositol 3-kinase Catalytic Subunit, Chain A, domain 1"/>
    <property type="match status" value="1"/>
</dbReference>
<dbReference type="Gene3D" id="1.20.225.20">
    <property type="entry name" value="Ub domain-containing protein, DC-UbP/UBTD2, N-terminal domain"/>
    <property type="match status" value="1"/>
</dbReference>
<evidence type="ECO:0000313" key="3">
    <source>
        <dbReference type="EMBL" id="VEL32673.1"/>
    </source>
</evidence>
<dbReference type="EMBL" id="CAAALY010244483">
    <property type="protein sequence ID" value="VEL32673.1"/>
    <property type="molecule type" value="Genomic_DNA"/>
</dbReference>
<organism evidence="3 4">
    <name type="scientific">Protopolystoma xenopodis</name>
    <dbReference type="NCBI Taxonomy" id="117903"/>
    <lineage>
        <taxon>Eukaryota</taxon>
        <taxon>Metazoa</taxon>
        <taxon>Spiralia</taxon>
        <taxon>Lophotrochozoa</taxon>
        <taxon>Platyhelminthes</taxon>
        <taxon>Monogenea</taxon>
        <taxon>Polyopisthocotylea</taxon>
        <taxon>Polystomatidea</taxon>
        <taxon>Polystomatidae</taxon>
        <taxon>Protopolystoma</taxon>
    </lineage>
</organism>
<protein>
    <recommendedName>
        <fullName evidence="2">Ubiquitin-like domain-containing protein</fullName>
    </recommendedName>
</protein>
<feature type="region of interest" description="Disordered" evidence="1">
    <location>
        <begin position="218"/>
        <end position="242"/>
    </location>
</feature>
<dbReference type="SUPFAM" id="SSF54236">
    <property type="entry name" value="Ubiquitin-like"/>
    <property type="match status" value="1"/>
</dbReference>
<dbReference type="Proteomes" id="UP000784294">
    <property type="component" value="Unassembled WGS sequence"/>
</dbReference>
<feature type="domain" description="Ubiquitin-like" evidence="2">
    <location>
        <begin position="247"/>
        <end position="320"/>
    </location>
</feature>
<dbReference type="InterPro" id="IPR032752">
    <property type="entry name" value="DC-UbP/UBTD2_N"/>
</dbReference>
<feature type="non-terminal residue" evidence="3">
    <location>
        <position position="339"/>
    </location>
</feature>
<proteinExistence type="predicted"/>
<dbReference type="InterPro" id="IPR039869">
    <property type="entry name" value="UBTD1/2"/>
</dbReference>
<dbReference type="Pfam" id="PF16455">
    <property type="entry name" value="UBD"/>
    <property type="match status" value="1"/>
</dbReference>
<accession>A0A3S5CSE4</accession>
<sequence length="339" mass="37790">HFAILTIDTRSKRYYLKKDRIKWRSQVPITVNQLLRKRNEFWDTAPAFDGRKEIWDALKAAAEAMERHDHDLAQAIIDGADIIVPSGYLCDCYDQLGAHYQLPLYVLSPPSNLLVDTSRAPHPHSRIHSYRPTGIPVSVAATGESEFSQCLPSSSFPSASSSSPSVSFFGPSSLSVTPTLAARPEQRRPTTRQSTFAHLRAPRLSKLSGRFPRLWRSATTSTGTGIPKVGVDSVPGDPKESEEDNEMALHLRLSTGEEVIETLSQSSTVLEAKRRLASRLPDVAAPVTRQRWFCAGHPLTNRLRLIDCSVPEGFIIQVIVHTPFMLEADWRRPTQNKMG</sequence>
<dbReference type="InterPro" id="IPR038169">
    <property type="entry name" value="DC-UbP/UBTD2_N_sf"/>
</dbReference>
<dbReference type="OrthoDB" id="1640476at2759"/>